<dbReference type="Proteomes" id="UP000712600">
    <property type="component" value="Unassembled WGS sequence"/>
</dbReference>
<gene>
    <name evidence="2" type="ORF">F2Q69_00046886</name>
</gene>
<reference evidence="2" key="1">
    <citation type="submission" date="2019-12" db="EMBL/GenBank/DDBJ databases">
        <title>Genome sequencing and annotation of Brassica cretica.</title>
        <authorList>
            <person name="Studholme D.J."/>
            <person name="Sarris P."/>
        </authorList>
    </citation>
    <scope>NUCLEOTIDE SEQUENCE</scope>
    <source>
        <strain evidence="2">PFS-109/04</strain>
        <tissue evidence="2">Leaf</tissue>
    </source>
</reference>
<feature type="compositionally biased region" description="Polar residues" evidence="1">
    <location>
        <begin position="48"/>
        <end position="57"/>
    </location>
</feature>
<organism evidence="2 3">
    <name type="scientific">Brassica cretica</name>
    <name type="common">Mustard</name>
    <dbReference type="NCBI Taxonomy" id="69181"/>
    <lineage>
        <taxon>Eukaryota</taxon>
        <taxon>Viridiplantae</taxon>
        <taxon>Streptophyta</taxon>
        <taxon>Embryophyta</taxon>
        <taxon>Tracheophyta</taxon>
        <taxon>Spermatophyta</taxon>
        <taxon>Magnoliopsida</taxon>
        <taxon>eudicotyledons</taxon>
        <taxon>Gunneridae</taxon>
        <taxon>Pentapetalae</taxon>
        <taxon>rosids</taxon>
        <taxon>malvids</taxon>
        <taxon>Brassicales</taxon>
        <taxon>Brassicaceae</taxon>
        <taxon>Brassiceae</taxon>
        <taxon>Brassica</taxon>
    </lineage>
</organism>
<feature type="region of interest" description="Disordered" evidence="1">
    <location>
        <begin position="1"/>
        <end position="75"/>
    </location>
</feature>
<proteinExistence type="predicted"/>
<sequence>MGRKVIRPKNGTLSQYGFDMNSGPTRDGSQSVAGCDTSVPREEENCLELTTPSNQRQVLEEEQKESKDSDFIRKNRLQNLKSSQTQKNKKTGRWSLRLLLSRFNVFGGTTRGKDQYMSRTVRSA</sequence>
<accession>A0A8S9PUQ2</accession>
<dbReference type="AlphaFoldDB" id="A0A8S9PUQ2"/>
<dbReference type="EMBL" id="QGKX02001347">
    <property type="protein sequence ID" value="KAF3522296.1"/>
    <property type="molecule type" value="Genomic_DNA"/>
</dbReference>
<name>A0A8S9PUQ2_BRACR</name>
<protein>
    <submittedName>
        <fullName evidence="2">Uncharacterized protein</fullName>
    </submittedName>
</protein>
<feature type="compositionally biased region" description="Polar residues" evidence="1">
    <location>
        <begin position="22"/>
        <end position="32"/>
    </location>
</feature>
<feature type="compositionally biased region" description="Basic and acidic residues" evidence="1">
    <location>
        <begin position="58"/>
        <end position="73"/>
    </location>
</feature>
<evidence type="ECO:0000313" key="3">
    <source>
        <dbReference type="Proteomes" id="UP000712600"/>
    </source>
</evidence>
<comment type="caution">
    <text evidence="2">The sequence shown here is derived from an EMBL/GenBank/DDBJ whole genome shotgun (WGS) entry which is preliminary data.</text>
</comment>
<evidence type="ECO:0000313" key="2">
    <source>
        <dbReference type="EMBL" id="KAF3522296.1"/>
    </source>
</evidence>
<evidence type="ECO:0000256" key="1">
    <source>
        <dbReference type="SAM" id="MobiDB-lite"/>
    </source>
</evidence>